<dbReference type="EMBL" id="NCUN01000011">
    <property type="protein sequence ID" value="ORO60602.1"/>
    <property type="molecule type" value="Genomic_DNA"/>
</dbReference>
<feature type="region of interest" description="Disordered" evidence="1">
    <location>
        <begin position="237"/>
        <end position="290"/>
    </location>
</feature>
<feature type="region of interest" description="Disordered" evidence="1">
    <location>
        <begin position="595"/>
        <end position="620"/>
    </location>
</feature>
<evidence type="ECO:0000313" key="3">
    <source>
        <dbReference type="Proteomes" id="UP000193350"/>
    </source>
</evidence>
<feature type="region of interest" description="Disordered" evidence="1">
    <location>
        <begin position="153"/>
        <end position="173"/>
    </location>
</feature>
<feature type="compositionally biased region" description="Acidic residues" evidence="1">
    <location>
        <begin position="763"/>
        <end position="777"/>
    </location>
</feature>
<dbReference type="InterPro" id="IPR023832">
    <property type="entry name" value="His_triad_protein"/>
</dbReference>
<dbReference type="NCBIfam" id="TIGR01363">
    <property type="entry name" value="strep_his_triad"/>
    <property type="match status" value="2"/>
</dbReference>
<dbReference type="InterPro" id="IPR037228">
    <property type="entry name" value="PhtA_dom_sf"/>
</dbReference>
<dbReference type="RefSeq" id="WP_084880668.1">
    <property type="nucleotide sequence ID" value="NZ_NCUN01000011.1"/>
</dbReference>
<organism evidence="2 3">
    <name type="scientific">Streptococcus oralis subsp. oralis</name>
    <dbReference type="NCBI Taxonomy" id="1891914"/>
    <lineage>
        <taxon>Bacteria</taxon>
        <taxon>Bacillati</taxon>
        <taxon>Bacillota</taxon>
        <taxon>Bacilli</taxon>
        <taxon>Lactobacillales</taxon>
        <taxon>Streptococcaceae</taxon>
        <taxon>Streptococcus</taxon>
    </lineage>
</organism>
<name>A0A1X1HHZ8_STROR</name>
<comment type="caution">
    <text evidence="2">The sequence shown here is derived from an EMBL/GenBank/DDBJ whole genome shotgun (WGS) entry which is preliminary data.</text>
</comment>
<feature type="region of interest" description="Disordered" evidence="1">
    <location>
        <begin position="364"/>
        <end position="397"/>
    </location>
</feature>
<feature type="compositionally biased region" description="Pro residues" evidence="1">
    <location>
        <begin position="373"/>
        <end position="393"/>
    </location>
</feature>
<dbReference type="Pfam" id="PF04270">
    <property type="entry name" value="Strep_his_triad"/>
    <property type="match status" value="6"/>
</dbReference>
<protein>
    <submittedName>
        <fullName evidence="2">Histidine motif-containing protein</fullName>
    </submittedName>
</protein>
<feature type="region of interest" description="Disordered" evidence="1">
    <location>
        <begin position="699"/>
        <end position="783"/>
    </location>
</feature>
<feature type="compositionally biased region" description="Basic and acidic residues" evidence="1">
    <location>
        <begin position="153"/>
        <end position="163"/>
    </location>
</feature>
<feature type="compositionally biased region" description="Polar residues" evidence="1">
    <location>
        <begin position="605"/>
        <end position="615"/>
    </location>
</feature>
<dbReference type="SUPFAM" id="SSF142887">
    <property type="entry name" value="PhtA domain-like"/>
    <property type="match status" value="3"/>
</dbReference>
<sequence>MKINKKYLAGSAAALILSVCSYELGLYQARTVKENNRVSYIDGKQQAAQKTENLTPDEVSKKEGINAEQIVIKITDQGYVTSHGDHYHYYNGKVPYDAIISEELLMKDPNYQLKDEDIISEIKGGYVIKVDGKYYVYLKDAAHADNVRTKEEINRQKQEHSQQREGGTPRNDGAVALARSQGRYTTDDGYIFNASDIIEDTGDAYIVPHGDHYHYIPKSELSASELAAAEAFLSGRSGQSNTATYRRTNNNSTSSDVDRWIPSYNNQGSGYTNTNTSNNGSDDSQASQSDDIDSLLKQLYKLPLSQRHVESDGLVFDPAQITSRTARGVAVPHGDHYHFIPYSQMSELEERIARIIPLRYRSNHWVPDSRPEQPSPQPIPEPSPSPQPAPTPSNPIDEKLVKQVIRKVADGYVFEENGISRYIPAKELSAETAAAIDSKLDKQESLSHKLGAKKTNLPSGDQGFYNKAYDLLARIHQDLLDNKGRKVDFDALDKLLERLNDESSDKVKLVEDILAFLAPIRHPERLGKPNAQIAYTDDEIQVAKLAGKYTTEDGYIFDPRDITSDEGDAYVTPHMTHSHWIKKDSLSEAEREAAQAYAKEKGLTPPSTDDQNPGNTEAKGAEAIYNRVKAAKKVPLDRMPYNLQHTVEVKNGSLIIPHYDHYHNIKFEWFDEGLYEAPKGYSLKDLFATVKYYVEHPNERPHSDSGWGNASDHVQRNQNGQADNNKAEKPSEEKPRTDKPEEEKPREEKPQSEKPESPKPTEEPEEESPEEPEEPQVETEKVEAKLREAEELLAKIQDPIIKSNAKETLTGLKNNLLFGAQDNNTIMAEAEKLLALLKESK</sequence>
<reference evidence="2 3" key="1">
    <citation type="journal article" date="2016" name="Eur. J. Clin. Microbiol. Infect. Dis.">
        <title>Whole genome sequencing as a tool for phylogenetic analysis of clinical strains of Mitis group streptococci.</title>
        <authorList>
            <person name="Rasmussen L.H."/>
            <person name="Dargis R."/>
            <person name="Hojholt K."/>
            <person name="Christensen J.J."/>
            <person name="Skovgaard O."/>
            <person name="Justesen U.S."/>
            <person name="Rosenvinge F.S."/>
            <person name="Moser C."/>
            <person name="Lukjancenko O."/>
            <person name="Rasmussen S."/>
            <person name="Nielsen X.C."/>
        </authorList>
    </citation>
    <scope>NUCLEOTIDE SEQUENCE [LARGE SCALE GENOMIC DNA]</scope>
    <source>
        <strain evidence="2 3">RH_1735_08</strain>
    </source>
</reference>
<accession>A0A1X1HHZ8</accession>
<feature type="compositionally biased region" description="Basic and acidic residues" evidence="1">
    <location>
        <begin position="725"/>
        <end position="762"/>
    </location>
</feature>
<feature type="compositionally biased region" description="Low complexity" evidence="1">
    <location>
        <begin position="264"/>
        <end position="289"/>
    </location>
</feature>
<evidence type="ECO:0000313" key="2">
    <source>
        <dbReference type="EMBL" id="ORO60602.1"/>
    </source>
</evidence>
<dbReference type="AlphaFoldDB" id="A0A1X1HHZ8"/>
<proteinExistence type="predicted"/>
<evidence type="ECO:0000256" key="1">
    <source>
        <dbReference type="SAM" id="MobiDB-lite"/>
    </source>
</evidence>
<feature type="compositionally biased region" description="Polar residues" evidence="1">
    <location>
        <begin position="237"/>
        <end position="255"/>
    </location>
</feature>
<dbReference type="Proteomes" id="UP000193350">
    <property type="component" value="Unassembled WGS sequence"/>
</dbReference>
<gene>
    <name evidence="2" type="ORF">B7718_08065</name>
</gene>
<dbReference type="InterPro" id="IPR006270">
    <property type="entry name" value="Strep_his_triad_rpt"/>
</dbReference>
<dbReference type="Gene3D" id="3.10.50.90">
    <property type="match status" value="4"/>
</dbReference>